<dbReference type="AlphaFoldDB" id="A0A7V0XFS7"/>
<sequence length="100" mass="10808">MTEETVPAPVLLPRQAERWQALVDILYIFQLVSLYLFSAVYPFVGLFYGLLLMLGSVSPRAKKVGRICLIIGIVNTALFAVGLVLFLVLGLAGVLAGLGE</sequence>
<evidence type="ECO:0000313" key="2">
    <source>
        <dbReference type="EMBL" id="HDR00012.1"/>
    </source>
</evidence>
<keyword evidence="1" id="KW-0812">Transmembrane</keyword>
<feature type="transmembrane region" description="Helical" evidence="1">
    <location>
        <begin position="27"/>
        <end position="55"/>
    </location>
</feature>
<dbReference type="EMBL" id="DSBX01000260">
    <property type="protein sequence ID" value="HDR00012.1"/>
    <property type="molecule type" value="Genomic_DNA"/>
</dbReference>
<dbReference type="Proteomes" id="UP000885672">
    <property type="component" value="Unassembled WGS sequence"/>
</dbReference>
<gene>
    <name evidence="2" type="ORF">ENN51_07010</name>
</gene>
<accession>A0A7V0XFS7</accession>
<comment type="caution">
    <text evidence="2">The sequence shown here is derived from an EMBL/GenBank/DDBJ whole genome shotgun (WGS) entry which is preliminary data.</text>
</comment>
<protein>
    <submittedName>
        <fullName evidence="2">Uncharacterized protein</fullName>
    </submittedName>
</protein>
<organism evidence="2">
    <name type="scientific">candidate division WOR-3 bacterium</name>
    <dbReference type="NCBI Taxonomy" id="2052148"/>
    <lineage>
        <taxon>Bacteria</taxon>
        <taxon>Bacteria division WOR-3</taxon>
    </lineage>
</organism>
<keyword evidence="1" id="KW-1133">Transmembrane helix</keyword>
<feature type="transmembrane region" description="Helical" evidence="1">
    <location>
        <begin position="67"/>
        <end position="98"/>
    </location>
</feature>
<evidence type="ECO:0000256" key="1">
    <source>
        <dbReference type="SAM" id="Phobius"/>
    </source>
</evidence>
<reference evidence="2" key="1">
    <citation type="journal article" date="2020" name="mSystems">
        <title>Genome- and Community-Level Interaction Insights into Carbon Utilization and Element Cycling Functions of Hydrothermarchaeota in Hydrothermal Sediment.</title>
        <authorList>
            <person name="Zhou Z."/>
            <person name="Liu Y."/>
            <person name="Xu W."/>
            <person name="Pan J."/>
            <person name="Luo Z.H."/>
            <person name="Li M."/>
        </authorList>
    </citation>
    <scope>NUCLEOTIDE SEQUENCE [LARGE SCALE GENOMIC DNA]</scope>
    <source>
        <strain evidence="2">SpSt-1182</strain>
    </source>
</reference>
<proteinExistence type="predicted"/>
<name>A0A7V0XFS7_UNCW3</name>
<keyword evidence="1" id="KW-0472">Membrane</keyword>